<dbReference type="InterPro" id="IPR025064">
    <property type="entry name" value="DUF4005"/>
</dbReference>
<feature type="region of interest" description="Disordered" evidence="1">
    <location>
        <begin position="94"/>
        <end position="113"/>
    </location>
</feature>
<evidence type="ECO:0000313" key="4">
    <source>
        <dbReference type="Proteomes" id="UP001141253"/>
    </source>
</evidence>
<gene>
    <name evidence="3" type="ORF">OIU77_027731</name>
</gene>
<evidence type="ECO:0000313" key="3">
    <source>
        <dbReference type="EMBL" id="KAJ6389462.1"/>
    </source>
</evidence>
<proteinExistence type="predicted"/>
<comment type="caution">
    <text evidence="3">The sequence shown here is derived from an EMBL/GenBank/DDBJ whole genome shotgun (WGS) entry which is preliminary data.</text>
</comment>
<reference evidence="3" key="1">
    <citation type="submission" date="2022-10" db="EMBL/GenBank/DDBJ databases">
        <authorList>
            <person name="Hyden B.L."/>
            <person name="Feng K."/>
            <person name="Yates T."/>
            <person name="Jawdy S."/>
            <person name="Smart L.B."/>
            <person name="Muchero W."/>
        </authorList>
    </citation>
    <scope>NUCLEOTIDE SEQUENCE</scope>
    <source>
        <tissue evidence="3">Shoot tip</tissue>
    </source>
</reference>
<accession>A0ABQ9BTI2</accession>
<evidence type="ECO:0000259" key="2">
    <source>
        <dbReference type="Pfam" id="PF13178"/>
    </source>
</evidence>
<dbReference type="Proteomes" id="UP001141253">
    <property type="component" value="Chromosome 3"/>
</dbReference>
<name>A0ABQ9BTI2_9ROSI</name>
<feature type="domain" description="DUF4005" evidence="2">
    <location>
        <begin position="62"/>
        <end position="119"/>
    </location>
</feature>
<keyword evidence="4" id="KW-1185">Reference proteome</keyword>
<evidence type="ECO:0000256" key="1">
    <source>
        <dbReference type="SAM" id="MobiDB-lite"/>
    </source>
</evidence>
<dbReference type="EMBL" id="JAPFFI010000007">
    <property type="protein sequence ID" value="KAJ6389462.1"/>
    <property type="molecule type" value="Genomic_DNA"/>
</dbReference>
<dbReference type="Pfam" id="PF13178">
    <property type="entry name" value="DUF4005"/>
    <property type="match status" value="1"/>
</dbReference>
<protein>
    <recommendedName>
        <fullName evidence="2">DUF4005 domain-containing protein</fullName>
    </recommendedName>
</protein>
<sequence length="143" mass="16141">MTAFDESPKIVEIDTFKSRSRSRSRWIKVEVSECGEELPYQAISSPLPCPTPATISIPECRNYQDSKSICGDAYLKPYTTFPNYMANTQSFKATLRSHNAPKQRPDPGSKKRLSLSEIMASSNSRMQRSCTQVDEDLVIKEVI</sequence>
<organism evidence="3 4">
    <name type="scientific">Salix suchowensis</name>
    <dbReference type="NCBI Taxonomy" id="1278906"/>
    <lineage>
        <taxon>Eukaryota</taxon>
        <taxon>Viridiplantae</taxon>
        <taxon>Streptophyta</taxon>
        <taxon>Embryophyta</taxon>
        <taxon>Tracheophyta</taxon>
        <taxon>Spermatophyta</taxon>
        <taxon>Magnoliopsida</taxon>
        <taxon>eudicotyledons</taxon>
        <taxon>Gunneridae</taxon>
        <taxon>Pentapetalae</taxon>
        <taxon>rosids</taxon>
        <taxon>fabids</taxon>
        <taxon>Malpighiales</taxon>
        <taxon>Salicaceae</taxon>
        <taxon>Saliceae</taxon>
        <taxon>Salix</taxon>
    </lineage>
</organism>
<reference evidence="3" key="2">
    <citation type="journal article" date="2023" name="Int. J. Mol. Sci.">
        <title>De Novo Assembly and Annotation of 11 Diverse Shrub Willow (Salix) Genomes Reveals Novel Gene Organization in Sex-Linked Regions.</title>
        <authorList>
            <person name="Hyden B."/>
            <person name="Feng K."/>
            <person name="Yates T.B."/>
            <person name="Jawdy S."/>
            <person name="Cereghino C."/>
            <person name="Smart L.B."/>
            <person name="Muchero W."/>
        </authorList>
    </citation>
    <scope>NUCLEOTIDE SEQUENCE</scope>
    <source>
        <tissue evidence="3">Shoot tip</tissue>
    </source>
</reference>